<organism evidence="4 5">
    <name type="scientific">Trichinella britovi</name>
    <name type="common">Parasitic roundworm</name>
    <dbReference type="NCBI Taxonomy" id="45882"/>
    <lineage>
        <taxon>Eukaryota</taxon>
        <taxon>Metazoa</taxon>
        <taxon>Ecdysozoa</taxon>
        <taxon>Nematoda</taxon>
        <taxon>Enoplea</taxon>
        <taxon>Dorylaimia</taxon>
        <taxon>Trichinellida</taxon>
        <taxon>Trichinellidae</taxon>
        <taxon>Trichinella</taxon>
    </lineage>
</organism>
<comment type="caution">
    <text evidence="4">The sequence shown here is derived from an EMBL/GenBank/DDBJ whole genome shotgun (WGS) entry which is preliminary data.</text>
</comment>
<dbReference type="SMART" id="SM00853">
    <property type="entry name" value="MutL_C"/>
    <property type="match status" value="1"/>
</dbReference>
<dbReference type="PANTHER" id="PTHR10073:SF47">
    <property type="entry name" value="DNA MISMATCH REPAIR PROTEIN MLH3"/>
    <property type="match status" value="1"/>
</dbReference>
<name>A0A0V1CEW9_TRIBR</name>
<dbReference type="Gene3D" id="3.30.565.10">
    <property type="entry name" value="Histidine kinase-like ATPase, C-terminal domain"/>
    <property type="match status" value="1"/>
</dbReference>
<keyword evidence="2" id="KW-1133">Transmembrane helix</keyword>
<dbReference type="OMA" id="CAFRSTR"/>
<feature type="domain" description="MutL C-terminal dimerisation" evidence="3">
    <location>
        <begin position="669"/>
        <end position="831"/>
    </location>
</feature>
<evidence type="ECO:0000313" key="5">
    <source>
        <dbReference type="Proteomes" id="UP000054653"/>
    </source>
</evidence>
<feature type="transmembrane region" description="Helical" evidence="2">
    <location>
        <begin position="83"/>
        <end position="101"/>
    </location>
</feature>
<dbReference type="GO" id="GO:0006298">
    <property type="term" value="P:mismatch repair"/>
    <property type="evidence" value="ECO:0007669"/>
    <property type="project" value="InterPro"/>
</dbReference>
<dbReference type="STRING" id="45882.A0A0V1CEW9"/>
<dbReference type="InterPro" id="IPR042121">
    <property type="entry name" value="MutL_C_regsub"/>
</dbReference>
<dbReference type="InterPro" id="IPR037198">
    <property type="entry name" value="MutL_C_sf"/>
</dbReference>
<evidence type="ECO:0000313" key="4">
    <source>
        <dbReference type="EMBL" id="KRY47468.1"/>
    </source>
</evidence>
<keyword evidence="2" id="KW-0472">Membrane</keyword>
<evidence type="ECO:0000256" key="1">
    <source>
        <dbReference type="ARBA" id="ARBA00006082"/>
    </source>
</evidence>
<feature type="transmembrane region" description="Helical" evidence="2">
    <location>
        <begin position="187"/>
        <end position="209"/>
    </location>
</feature>
<dbReference type="SUPFAM" id="SSF118116">
    <property type="entry name" value="DNA mismatch repair protein MutL"/>
    <property type="match status" value="1"/>
</dbReference>
<accession>A0A0V1CEW9</accession>
<dbReference type="AlphaFoldDB" id="A0A0V1CEW9"/>
<dbReference type="InterPro" id="IPR042120">
    <property type="entry name" value="MutL_C_dimsub"/>
</dbReference>
<comment type="similarity">
    <text evidence="1">Belongs to the DNA mismatch repair MutL/HexB family.</text>
</comment>
<gene>
    <name evidence="4" type="primary">MLH3</name>
    <name evidence="4" type="ORF">T03_5859</name>
</gene>
<dbReference type="PANTHER" id="PTHR10073">
    <property type="entry name" value="DNA MISMATCH REPAIR PROTEIN MLH, PMS, MUTL"/>
    <property type="match status" value="1"/>
</dbReference>
<dbReference type="InterPro" id="IPR036890">
    <property type="entry name" value="HATPase_C_sf"/>
</dbReference>
<dbReference type="GO" id="GO:0016887">
    <property type="term" value="F:ATP hydrolysis activity"/>
    <property type="evidence" value="ECO:0007669"/>
    <property type="project" value="InterPro"/>
</dbReference>
<dbReference type="Pfam" id="PF08676">
    <property type="entry name" value="MutL_C"/>
    <property type="match status" value="1"/>
</dbReference>
<sequence length="1000" mass="114601">MHPSSDNITAINNNVYKCSSRLTVYSKLALVIAVLVNRLYTLWLWVSTAAICDSLVRETSRNFQSFLFSNCSQCVVIRRVSRSFLAICLITLPSWVTHAVLPDGTVENGPTPCYEVKPSAFGKMMDNLPLNVTHWSCLVLLNLFPCIALCIYAFRSCFLSHFKPRYFNLEGNQSRQHFNAYFLMNKWIFICPNIAYHLPLSVFAISAGFNVTAYTNKSLIMNGKIHDSILRIVNERCCKFDHLPECNKIYIMDRWQFHLNLAYEVLSFSDCVQILLLNSLRASSSIVVIRVHVEKFKFQIIDDGDGMDQTTLTSFDKMPAYLKDVCKLADEVIIHSRPRGRAVGFKARYCAALKRSVDGSRTFSDCFFLKDSVQIQSRKCHGTTITVQKLFSKTPVRQKSVKPSQELENLKLRLRWISVKHPKVIIELHDESDRSCAFRTTRCETLSESFLQLFFEIYPHQLSDQIRFENEDFKLSLWIGTEESNTASLQCIYWNDIPIFWQTELHTFVISLIEKLKNGRKDSCSVFLLTIDTPLVERFMVEGLRAVESCYKWKRLLEAIENLFQKPLSTGDSLQNEKLLSKGNRCLLPGCKFSYQLYENFTNSLPLLNDEKRSISQTSIYSNSTSKCTVEENSNILVEDEMQLVAVPSPVKSFEEIKICKETMKNISVIGQYDCKFVICRATVESKQNDRTGLLLLFDQHAVSERVRLEQLLREHIVEGRIARARLSHPIEINFFNSSKWFSSKDIIERYGMEINFENSRYLIFTVPICFARGKWNISQNSCITARFLKSVFQQILEFGSLPSRRKLPPIFRRSFADWACKGAIRFGDRLTLNQCQNLIRQLVECEAPFHCAHGRRSSNRIQALDGGLNIAKGVMELVSSGRDGSRGDSSEFDPWHRMARPILPNAESMSDSCLKLCAYGDLIEPLVQLAQTLEQVSTTLIILQYSMIAISVIFFFATLVSFLILLQLSNRSPDTVVEKRTVDNNRSAPKRAVHFDLST</sequence>
<keyword evidence="5" id="KW-1185">Reference proteome</keyword>
<dbReference type="GO" id="GO:0140664">
    <property type="term" value="F:ATP-dependent DNA damage sensor activity"/>
    <property type="evidence" value="ECO:0007669"/>
    <property type="project" value="InterPro"/>
</dbReference>
<dbReference type="Gene3D" id="3.30.1370.100">
    <property type="entry name" value="MutL, C-terminal domain, regulatory subdomain"/>
    <property type="match status" value="1"/>
</dbReference>
<dbReference type="EMBL" id="JYDI01000242">
    <property type="protein sequence ID" value="KRY47468.1"/>
    <property type="molecule type" value="Genomic_DNA"/>
</dbReference>
<dbReference type="SUPFAM" id="SSF55874">
    <property type="entry name" value="ATPase domain of HSP90 chaperone/DNA topoisomerase II/histidine kinase"/>
    <property type="match status" value="1"/>
</dbReference>
<dbReference type="GO" id="GO:0005524">
    <property type="term" value="F:ATP binding"/>
    <property type="evidence" value="ECO:0007669"/>
    <property type="project" value="InterPro"/>
</dbReference>
<evidence type="ECO:0000256" key="2">
    <source>
        <dbReference type="SAM" id="Phobius"/>
    </source>
</evidence>
<feature type="transmembrane region" description="Helical" evidence="2">
    <location>
        <begin position="132"/>
        <end position="154"/>
    </location>
</feature>
<proteinExistence type="inferred from homology"/>
<dbReference type="InterPro" id="IPR014790">
    <property type="entry name" value="MutL_C"/>
</dbReference>
<dbReference type="OrthoDB" id="5916400at2759"/>
<dbReference type="Gene3D" id="3.30.1540.20">
    <property type="entry name" value="MutL, C-terminal domain, dimerisation subdomain"/>
    <property type="match status" value="1"/>
</dbReference>
<dbReference type="Proteomes" id="UP000054653">
    <property type="component" value="Unassembled WGS sequence"/>
</dbReference>
<keyword evidence="2" id="KW-0812">Transmembrane</keyword>
<dbReference type="GO" id="GO:0032300">
    <property type="term" value="C:mismatch repair complex"/>
    <property type="evidence" value="ECO:0007669"/>
    <property type="project" value="InterPro"/>
</dbReference>
<protein>
    <submittedName>
        <fullName evidence="4">DNA mismatch repair protein Mlh3</fullName>
    </submittedName>
</protein>
<evidence type="ECO:0000259" key="3">
    <source>
        <dbReference type="SMART" id="SM00853"/>
    </source>
</evidence>
<reference evidence="4 5" key="1">
    <citation type="submission" date="2015-01" db="EMBL/GenBank/DDBJ databases">
        <title>Evolution of Trichinella species and genotypes.</title>
        <authorList>
            <person name="Korhonen P.K."/>
            <person name="Edoardo P."/>
            <person name="Giuseppe L.R."/>
            <person name="Gasser R.B."/>
        </authorList>
    </citation>
    <scope>NUCLEOTIDE SEQUENCE [LARGE SCALE GENOMIC DNA]</scope>
    <source>
        <strain evidence="4">ISS120</strain>
    </source>
</reference>
<feature type="transmembrane region" description="Helical" evidence="2">
    <location>
        <begin position="29"/>
        <end position="52"/>
    </location>
</feature>
<dbReference type="InterPro" id="IPR038973">
    <property type="entry name" value="MutL/Mlh/Pms-like"/>
</dbReference>
<feature type="transmembrane region" description="Helical" evidence="2">
    <location>
        <begin position="943"/>
        <end position="967"/>
    </location>
</feature>